<dbReference type="AlphaFoldDB" id="A0A922SLQ4"/>
<evidence type="ECO:0000256" key="1">
    <source>
        <dbReference type="ARBA" id="ARBA00004123"/>
    </source>
</evidence>
<protein>
    <recommendedName>
        <fullName evidence="3">HTH CENPB-type domain-containing protein</fullName>
    </recommendedName>
</protein>
<dbReference type="EMBL" id="JACEFF010000200">
    <property type="protein sequence ID" value="KAH9642121.1"/>
    <property type="molecule type" value="Genomic_DNA"/>
</dbReference>
<dbReference type="GO" id="GO:0005634">
    <property type="term" value="C:nucleus"/>
    <property type="evidence" value="ECO:0007669"/>
    <property type="project" value="UniProtKB-SubCell"/>
</dbReference>
<proteinExistence type="predicted"/>
<feature type="domain" description="HTH CENPB-type" evidence="3">
    <location>
        <begin position="15"/>
        <end position="87"/>
    </location>
</feature>
<dbReference type="InterPro" id="IPR009057">
    <property type="entry name" value="Homeodomain-like_sf"/>
</dbReference>
<evidence type="ECO:0000313" key="5">
    <source>
        <dbReference type="Proteomes" id="UP000814243"/>
    </source>
</evidence>
<name>A0A922SLQ4_SPOEX</name>
<evidence type="ECO:0000313" key="4">
    <source>
        <dbReference type="EMBL" id="KAH9642121.1"/>
    </source>
</evidence>
<dbReference type="Proteomes" id="UP000814243">
    <property type="component" value="Unassembled WGS sequence"/>
</dbReference>
<gene>
    <name evidence="4" type="ORF">HF086_007431</name>
</gene>
<evidence type="ECO:0000259" key="3">
    <source>
        <dbReference type="PROSITE" id="PS51253"/>
    </source>
</evidence>
<dbReference type="Gene3D" id="1.10.10.60">
    <property type="entry name" value="Homeodomain-like"/>
    <property type="match status" value="1"/>
</dbReference>
<comment type="caution">
    <text evidence="4">The sequence shown here is derived from an EMBL/GenBank/DDBJ whole genome shotgun (WGS) entry which is preliminary data.</text>
</comment>
<dbReference type="PANTHER" id="PTHR19303">
    <property type="entry name" value="TRANSPOSON"/>
    <property type="match status" value="1"/>
</dbReference>
<dbReference type="PROSITE" id="PS51253">
    <property type="entry name" value="HTH_CENPB"/>
    <property type="match status" value="1"/>
</dbReference>
<keyword evidence="2" id="KW-0238">DNA-binding</keyword>
<dbReference type="GO" id="GO:0003677">
    <property type="term" value="F:DNA binding"/>
    <property type="evidence" value="ECO:0007669"/>
    <property type="project" value="UniProtKB-KW"/>
</dbReference>
<dbReference type="SUPFAM" id="SSF46689">
    <property type="entry name" value="Homeodomain-like"/>
    <property type="match status" value="1"/>
</dbReference>
<dbReference type="SMART" id="SM00674">
    <property type="entry name" value="CENPB"/>
    <property type="match status" value="1"/>
</dbReference>
<dbReference type="PANTHER" id="PTHR19303:SF16">
    <property type="entry name" value="JERKY PROTEIN HOMOLOG-LIKE"/>
    <property type="match status" value="1"/>
</dbReference>
<comment type="subcellular location">
    <subcellularLocation>
        <location evidence="1">Nucleus</location>
    </subcellularLocation>
</comment>
<accession>A0A922SLQ4</accession>
<organism evidence="4 5">
    <name type="scientific">Spodoptera exigua</name>
    <name type="common">Beet armyworm</name>
    <name type="synonym">Noctua fulgens</name>
    <dbReference type="NCBI Taxonomy" id="7107"/>
    <lineage>
        <taxon>Eukaryota</taxon>
        <taxon>Metazoa</taxon>
        <taxon>Ecdysozoa</taxon>
        <taxon>Arthropoda</taxon>
        <taxon>Hexapoda</taxon>
        <taxon>Insecta</taxon>
        <taxon>Pterygota</taxon>
        <taxon>Neoptera</taxon>
        <taxon>Endopterygota</taxon>
        <taxon>Lepidoptera</taxon>
        <taxon>Glossata</taxon>
        <taxon>Ditrysia</taxon>
        <taxon>Noctuoidea</taxon>
        <taxon>Noctuidae</taxon>
        <taxon>Amphipyrinae</taxon>
        <taxon>Spodoptera</taxon>
    </lineage>
</organism>
<dbReference type="InterPro" id="IPR050863">
    <property type="entry name" value="CenT-Element_Derived"/>
</dbReference>
<reference evidence="4" key="1">
    <citation type="journal article" date="2021" name="G3 (Bethesda)">
        <title>Genome and transcriptome analysis of the beet armyworm Spodoptera exigua reveals targets for pest control. .</title>
        <authorList>
            <person name="Simon S."/>
            <person name="Breeschoten T."/>
            <person name="Jansen H.J."/>
            <person name="Dirks R.P."/>
            <person name="Schranz M.E."/>
            <person name="Ros V.I.D."/>
        </authorList>
    </citation>
    <scope>NUCLEOTIDE SEQUENCE</scope>
    <source>
        <strain evidence="4">TB_SE_WUR_2020</strain>
    </source>
</reference>
<dbReference type="InterPro" id="IPR006600">
    <property type="entry name" value="HTH_CenpB_DNA-bd_dom"/>
</dbReference>
<dbReference type="Pfam" id="PF03221">
    <property type="entry name" value="HTH_Tnp_Tc5"/>
    <property type="match status" value="1"/>
</dbReference>
<sequence>MKFTCALEQEDGSSQRKVMKKSQNEILENAVFTWFLQKRACGQPISGPLLCEKALDFNQKLGGDTSFKASCGWLARFKSRHGIRELEIQGEKLTANVASADSFVDELKEFLDEKKYDLDFVYNADETGLNWKALPSRSLASRRENAAPGHKVKSSYCGLLSADDSEIETLLKFFKEINLKDCCYMVVEGWNSVELQTLKRAWNKLLRLTLSDSSIKPHDEFKEITEAMKILSIGKGCDKENIMEWLNCDSEDPGFQILTDEEIIEDLNSNEREDEEETETGDVCQVPSHAEAFEALDVAFKWFERQDESDPIQLLQLKRIRDLAAGKRCDSLHQKSITSYFQPKF</sequence>
<evidence type="ECO:0000256" key="2">
    <source>
        <dbReference type="ARBA" id="ARBA00023125"/>
    </source>
</evidence>